<sequence>MPLAAFLLGMVGSLVGKVLLALGLSVVTVVGFEIAIGQLKSQLIGGVYSLPVDVLNLFLLAGGGVALNLIFGAITFRVTMWSISKATRVLGVGA</sequence>
<dbReference type="Pfam" id="PF10734">
    <property type="entry name" value="DUF2523"/>
    <property type="match status" value="1"/>
</dbReference>
<keyword evidence="3" id="KW-1185">Reference proteome</keyword>
<accession>A0A975CDL2</accession>
<evidence type="ECO:0000256" key="1">
    <source>
        <dbReference type="SAM" id="Phobius"/>
    </source>
</evidence>
<keyword evidence="1" id="KW-0472">Membrane</keyword>
<dbReference type="RefSeq" id="WP_208007870.1">
    <property type="nucleotide sequence ID" value="NZ_CP071796.1"/>
</dbReference>
<proteinExistence type="predicted"/>
<feature type="transmembrane region" description="Helical" evidence="1">
    <location>
        <begin position="55"/>
        <end position="78"/>
    </location>
</feature>
<name>A0A975CDL2_9BURK</name>
<dbReference type="InterPro" id="IPR019670">
    <property type="entry name" value="DUF2523"/>
</dbReference>
<dbReference type="AlphaFoldDB" id="A0A975CDL2"/>
<keyword evidence="1" id="KW-0812">Transmembrane</keyword>
<gene>
    <name evidence="2" type="ORF">J1M35_14450</name>
</gene>
<reference evidence="2" key="1">
    <citation type="submission" date="2021-03" db="EMBL/GenBank/DDBJ databases">
        <title>Ottowia sp. 27C isolated from the cloaca of a Giant Asian pond turtle (Heosemys grandis).</title>
        <authorList>
            <person name="Spergser J."/>
            <person name="Busse H.-J."/>
        </authorList>
    </citation>
    <scope>NUCLEOTIDE SEQUENCE</scope>
    <source>
        <strain evidence="2">27C</strain>
    </source>
</reference>
<organism evidence="2 3">
    <name type="scientific">Ottowia testudinis</name>
    <dbReference type="NCBI Taxonomy" id="2816950"/>
    <lineage>
        <taxon>Bacteria</taxon>
        <taxon>Pseudomonadati</taxon>
        <taxon>Pseudomonadota</taxon>
        <taxon>Betaproteobacteria</taxon>
        <taxon>Burkholderiales</taxon>
        <taxon>Comamonadaceae</taxon>
        <taxon>Ottowia</taxon>
    </lineage>
</organism>
<dbReference type="KEGG" id="otd:J1M35_14450"/>
<dbReference type="EMBL" id="CP071796">
    <property type="protein sequence ID" value="QTD44305.1"/>
    <property type="molecule type" value="Genomic_DNA"/>
</dbReference>
<keyword evidence="1" id="KW-1133">Transmembrane helix</keyword>
<evidence type="ECO:0000313" key="3">
    <source>
        <dbReference type="Proteomes" id="UP000663903"/>
    </source>
</evidence>
<dbReference type="Proteomes" id="UP000663903">
    <property type="component" value="Chromosome"/>
</dbReference>
<protein>
    <submittedName>
        <fullName evidence="2">DUF2523 domain-containing protein</fullName>
    </submittedName>
</protein>
<evidence type="ECO:0000313" key="2">
    <source>
        <dbReference type="EMBL" id="QTD44305.1"/>
    </source>
</evidence>